<gene>
    <name evidence="2" type="ORF">CP49_37990</name>
</gene>
<dbReference type="EMBL" id="LLXX01000184">
    <property type="protein sequence ID" value="KRQ97514.1"/>
    <property type="molecule type" value="Genomic_DNA"/>
</dbReference>
<dbReference type="GO" id="GO:0000286">
    <property type="term" value="F:alanine dehydrogenase activity"/>
    <property type="evidence" value="ECO:0007669"/>
    <property type="project" value="TreeGrafter"/>
</dbReference>
<accession>A0A0R3KPZ1</accession>
<comment type="caution">
    <text evidence="2">The sequence shown here is derived from an EMBL/GenBank/DDBJ whole genome shotgun (WGS) entry which is preliminary data.</text>
</comment>
<dbReference type="GO" id="GO:0006524">
    <property type="term" value="P:alanine catabolic process"/>
    <property type="evidence" value="ECO:0007669"/>
    <property type="project" value="TreeGrafter"/>
</dbReference>
<feature type="domain" description="Alanine dehydrogenase/pyridine nucleotide transhydrogenase N-terminal" evidence="1">
    <location>
        <begin position="2"/>
        <end position="61"/>
    </location>
</feature>
<organism evidence="2 3">
    <name type="scientific">Bradyrhizobium valentinum</name>
    <dbReference type="NCBI Taxonomy" id="1518501"/>
    <lineage>
        <taxon>Bacteria</taxon>
        <taxon>Pseudomonadati</taxon>
        <taxon>Pseudomonadota</taxon>
        <taxon>Alphaproteobacteria</taxon>
        <taxon>Hyphomicrobiales</taxon>
        <taxon>Nitrobacteraceae</taxon>
        <taxon>Bradyrhizobium</taxon>
    </lineage>
</organism>
<dbReference type="AlphaFoldDB" id="A0A0R3KPZ1"/>
<dbReference type="PANTHER" id="PTHR42795">
    <property type="entry name" value="ALANINE DEHYDROGENASE"/>
    <property type="match status" value="1"/>
</dbReference>
<reference evidence="2 3" key="1">
    <citation type="submission" date="2014-03" db="EMBL/GenBank/DDBJ databases">
        <title>Bradyrhizobium valentinum sp. nov., isolated from effective nodules of Lupinus mariae-josephae, a lupine endemic of basic-lime soils in Eastern Spain.</title>
        <authorList>
            <person name="Duran D."/>
            <person name="Rey L."/>
            <person name="Navarro A."/>
            <person name="Busquets A."/>
            <person name="Imperial J."/>
            <person name="Ruiz-Argueso T."/>
        </authorList>
    </citation>
    <scope>NUCLEOTIDE SEQUENCE [LARGE SCALE GENOMIC DNA]</scope>
    <source>
        <strain evidence="2 3">LmjM3</strain>
    </source>
</reference>
<dbReference type="Proteomes" id="UP000051913">
    <property type="component" value="Unassembled WGS sequence"/>
</dbReference>
<proteinExistence type="predicted"/>
<dbReference type="Gene3D" id="3.40.50.720">
    <property type="entry name" value="NAD(P)-binding Rossmann-like Domain"/>
    <property type="match status" value="1"/>
</dbReference>
<evidence type="ECO:0000313" key="2">
    <source>
        <dbReference type="EMBL" id="KRQ97514.1"/>
    </source>
</evidence>
<protein>
    <recommendedName>
        <fullName evidence="1">Alanine dehydrogenase/pyridine nucleotide transhydrogenase N-terminal domain-containing protein</fullName>
    </recommendedName>
</protein>
<dbReference type="GO" id="GO:0005886">
    <property type="term" value="C:plasma membrane"/>
    <property type="evidence" value="ECO:0007669"/>
    <property type="project" value="TreeGrafter"/>
</dbReference>
<evidence type="ECO:0000259" key="1">
    <source>
        <dbReference type="Pfam" id="PF05222"/>
    </source>
</evidence>
<sequence>MAIETNAGAGIGARTAGATILDSAREVFASSEMIVKVKEPQPFKRAQLRGNQIPFTYQHLARFFRN</sequence>
<name>A0A0R3KPZ1_9BRAD</name>
<dbReference type="Pfam" id="PF05222">
    <property type="entry name" value="AlaDh_PNT_N"/>
    <property type="match status" value="1"/>
</dbReference>
<dbReference type="SUPFAM" id="SSF52283">
    <property type="entry name" value="Formate/glycerate dehydrogenase catalytic domain-like"/>
    <property type="match status" value="1"/>
</dbReference>
<dbReference type="PANTHER" id="PTHR42795:SF1">
    <property type="entry name" value="ALANINE DEHYDROGENASE"/>
    <property type="match status" value="1"/>
</dbReference>
<dbReference type="InterPro" id="IPR007886">
    <property type="entry name" value="AlaDH/PNT_N"/>
</dbReference>
<keyword evidence="3" id="KW-1185">Reference proteome</keyword>
<evidence type="ECO:0000313" key="3">
    <source>
        <dbReference type="Proteomes" id="UP000051913"/>
    </source>
</evidence>